<comment type="similarity">
    <text evidence="1">Belongs to the glycosyl hydrolase 20 family.</text>
</comment>
<dbReference type="SUPFAM" id="SSF51445">
    <property type="entry name" value="(Trans)glycosidases"/>
    <property type="match status" value="1"/>
</dbReference>
<dbReference type="GO" id="GO:0004563">
    <property type="term" value="F:beta-N-acetylhexosaminidase activity"/>
    <property type="evidence" value="ECO:0007669"/>
    <property type="project" value="InterPro"/>
</dbReference>
<reference evidence="5 6" key="1">
    <citation type="submission" date="2020-02" db="EMBL/GenBank/DDBJ databases">
        <title>Draft genome sequence of Lactococcus sp. Hs30E4-3.</title>
        <authorList>
            <person name="Noda S."/>
            <person name="Yuki M."/>
            <person name="Ohkuma M."/>
        </authorList>
    </citation>
    <scope>NUCLEOTIDE SEQUENCE [LARGE SCALE GENOMIC DNA]</scope>
    <source>
        <strain evidence="5 6">Hs30E4-3</strain>
    </source>
</reference>
<keyword evidence="6" id="KW-1185">Reference proteome</keyword>
<dbReference type="RefSeq" id="WP_172208957.1">
    <property type="nucleotide sequence ID" value="NZ_BLLI01000035.1"/>
</dbReference>
<feature type="domain" description="Glycoside hydrolase family 20 catalytic" evidence="4">
    <location>
        <begin position="8"/>
        <end position="311"/>
    </location>
</feature>
<organism evidence="5 6">
    <name type="scientific">Pseudolactococcus hodotermopsidis</name>
    <dbReference type="NCBI Taxonomy" id="2709157"/>
    <lineage>
        <taxon>Bacteria</taxon>
        <taxon>Bacillati</taxon>
        <taxon>Bacillota</taxon>
        <taxon>Bacilli</taxon>
        <taxon>Lactobacillales</taxon>
        <taxon>Streptococcaceae</taxon>
        <taxon>Pseudolactococcus</taxon>
    </lineage>
</organism>
<evidence type="ECO:0000256" key="3">
    <source>
        <dbReference type="PIRSR" id="PIRSR625705-1"/>
    </source>
</evidence>
<dbReference type="Proteomes" id="UP000480303">
    <property type="component" value="Unassembled WGS sequence"/>
</dbReference>
<feature type="active site" description="Proton donor" evidence="3">
    <location>
        <position position="150"/>
    </location>
</feature>
<accession>A0A6A0BB67</accession>
<dbReference type="AlphaFoldDB" id="A0A6A0BB67"/>
<dbReference type="GO" id="GO:0005975">
    <property type="term" value="P:carbohydrate metabolic process"/>
    <property type="evidence" value="ECO:0007669"/>
    <property type="project" value="InterPro"/>
</dbReference>
<dbReference type="CDD" id="cd06564">
    <property type="entry name" value="GH20_DspB_LnbB-like"/>
    <property type="match status" value="1"/>
</dbReference>
<dbReference type="InterPro" id="IPR015883">
    <property type="entry name" value="Glyco_hydro_20_cat"/>
</dbReference>
<evidence type="ECO:0000256" key="1">
    <source>
        <dbReference type="ARBA" id="ARBA00006285"/>
    </source>
</evidence>
<dbReference type="PANTHER" id="PTHR43678">
    <property type="entry name" value="PUTATIVE (AFU_ORTHOLOGUE AFUA_2G00640)-RELATED"/>
    <property type="match status" value="1"/>
</dbReference>
<dbReference type="EMBL" id="BLLI01000035">
    <property type="protein sequence ID" value="GFH42689.1"/>
    <property type="molecule type" value="Genomic_DNA"/>
</dbReference>
<dbReference type="InterPro" id="IPR052764">
    <property type="entry name" value="GH20_Enzymes"/>
</dbReference>
<proteinExistence type="inferred from homology"/>
<evidence type="ECO:0000256" key="2">
    <source>
        <dbReference type="ARBA" id="ARBA00022801"/>
    </source>
</evidence>
<dbReference type="PRINTS" id="PR00738">
    <property type="entry name" value="GLHYDRLASE20"/>
</dbReference>
<dbReference type="Pfam" id="PF00728">
    <property type="entry name" value="Glyco_hydro_20"/>
    <property type="match status" value="1"/>
</dbReference>
<protein>
    <submittedName>
        <fullName evidence="5">Lacto-N-biosidase</fullName>
    </submittedName>
</protein>
<evidence type="ECO:0000313" key="5">
    <source>
        <dbReference type="EMBL" id="GFH42689.1"/>
    </source>
</evidence>
<dbReference type="Gene3D" id="3.20.20.80">
    <property type="entry name" value="Glycosidases"/>
    <property type="match status" value="1"/>
</dbReference>
<sequence>MNKKQEKGILIDCGRKYWSYEDLEALLELMYRHKFNYLQLHFSDNEGLGIECKTFPKLASKQHLTHVEIQNLLRVAQMRGIEIIPEFDMPGHLGHILKIYPQYRLPKGNRFDDHALNILSVEATQFIEQILSEYMQLFKSCKKFHIGADEFINFETLADFPQLSKAAKASYGAKASGLELYVVFVNQIIEKLSVAGFQVRVWNDGFYRKDFYSEVELSKEVEVTFWTQWHKGMNEPETWLEQGYKIVNFNDNYLYYVLGEAAGYSYPTADKIRSDFDLLKFSGEHEVAECYRSQILGAYISVWADVAEAQTTEIILKNLARLMPALSEKILL</sequence>
<name>A0A6A0BB67_9LACT</name>
<evidence type="ECO:0000259" key="4">
    <source>
        <dbReference type="Pfam" id="PF00728"/>
    </source>
</evidence>
<gene>
    <name evidence="5" type="primary">lnbA</name>
    <name evidence="5" type="ORF">Hs30E_12400</name>
</gene>
<evidence type="ECO:0000313" key="6">
    <source>
        <dbReference type="Proteomes" id="UP000480303"/>
    </source>
</evidence>
<dbReference type="PANTHER" id="PTHR43678:SF1">
    <property type="entry name" value="BETA-N-ACETYLHEXOSAMINIDASE"/>
    <property type="match status" value="1"/>
</dbReference>
<keyword evidence="2" id="KW-0378">Hydrolase</keyword>
<dbReference type="InterPro" id="IPR017853">
    <property type="entry name" value="GH"/>
</dbReference>
<comment type="caution">
    <text evidence="5">The sequence shown here is derived from an EMBL/GenBank/DDBJ whole genome shotgun (WGS) entry which is preliminary data.</text>
</comment>
<dbReference type="InterPro" id="IPR025705">
    <property type="entry name" value="Beta_hexosaminidase_sua/sub"/>
</dbReference>